<accession>A0AAP9KTC2</accession>
<proteinExistence type="predicted"/>
<dbReference type="AlphaFoldDB" id="A0AAP9KTC2"/>
<feature type="domain" description="Knr4/Smi1-like" evidence="1">
    <location>
        <begin position="39"/>
        <end position="188"/>
    </location>
</feature>
<protein>
    <submittedName>
        <fullName evidence="2">SMI1/KNR4 family protein</fullName>
    </submittedName>
</protein>
<dbReference type="RefSeq" id="WP_040461391.1">
    <property type="nucleotide sequence ID" value="NZ_CAXSSU010000001.1"/>
</dbReference>
<name>A0AAP9KTC2_9BACL</name>
<dbReference type="SUPFAM" id="SSF160631">
    <property type="entry name" value="SMI1/KNR4-like"/>
    <property type="match status" value="1"/>
</dbReference>
<sequence>MKIIDKVKQIEKYICENFEEWDLEDPVEEYLDDYHEISGASETEIVSFEKKIGITLPNDVKEIYKYKNGSKYLSIFPCIIDEREMPFYLMSLQDIENTKEYFQNKDVLLTELNEYFSKDDINKMKDSRVKPYLFNKRWIPFAEYCDSCFLMFDFDPDNAGKEGQIICYIHDPDEIVYVAKGITELIDKIMTEIN</sequence>
<dbReference type="Pfam" id="PF09346">
    <property type="entry name" value="SMI1_KNR4"/>
    <property type="match status" value="1"/>
</dbReference>
<evidence type="ECO:0000313" key="3">
    <source>
        <dbReference type="Proteomes" id="UP000425411"/>
    </source>
</evidence>
<evidence type="ECO:0000259" key="1">
    <source>
        <dbReference type="SMART" id="SM00860"/>
    </source>
</evidence>
<dbReference type="InterPro" id="IPR037883">
    <property type="entry name" value="Knr4/Smi1-like_sf"/>
</dbReference>
<dbReference type="SMART" id="SM00860">
    <property type="entry name" value="SMI1_KNR4"/>
    <property type="match status" value="1"/>
</dbReference>
<dbReference type="EMBL" id="CP046314">
    <property type="protein sequence ID" value="QGS09355.1"/>
    <property type="molecule type" value="Genomic_DNA"/>
</dbReference>
<dbReference type="InterPro" id="IPR018958">
    <property type="entry name" value="Knr4/Smi1-like_dom"/>
</dbReference>
<gene>
    <name evidence="2" type="ORF">FOC49_05460</name>
</gene>
<evidence type="ECO:0000313" key="2">
    <source>
        <dbReference type="EMBL" id="QGS09355.1"/>
    </source>
</evidence>
<organism evidence="2 3">
    <name type="scientific">Gemella morbillorum</name>
    <dbReference type="NCBI Taxonomy" id="29391"/>
    <lineage>
        <taxon>Bacteria</taxon>
        <taxon>Bacillati</taxon>
        <taxon>Bacillota</taxon>
        <taxon>Bacilli</taxon>
        <taxon>Bacillales</taxon>
        <taxon>Gemellaceae</taxon>
        <taxon>Gemella</taxon>
    </lineage>
</organism>
<keyword evidence="3" id="KW-1185">Reference proteome</keyword>
<dbReference type="Proteomes" id="UP000425411">
    <property type="component" value="Chromosome"/>
</dbReference>
<dbReference type="Gene3D" id="3.40.1580.10">
    <property type="entry name" value="SMI1/KNR4-like"/>
    <property type="match status" value="1"/>
</dbReference>
<reference evidence="2 3" key="1">
    <citation type="submission" date="2019-11" db="EMBL/GenBank/DDBJ databases">
        <title>FDA dAtabase for Regulatory Grade micrObial Sequences (FDA-ARGOS): Supporting development and validation of Infectious Disease Dx tests.</title>
        <authorList>
            <person name="Turner S."/>
            <person name="Byrd R."/>
            <person name="Tallon L."/>
            <person name="Sadzewicz L."/>
            <person name="Vavikolanu K."/>
            <person name="Mehta A."/>
            <person name="Aluvathingal J."/>
            <person name="Nadendla S."/>
            <person name="Myers T."/>
            <person name="Yan Y."/>
            <person name="Sichtig H."/>
        </authorList>
    </citation>
    <scope>NUCLEOTIDE SEQUENCE [LARGE SCALE GENOMIC DNA]</scope>
    <source>
        <strain evidence="2 3">FDAARGOS_741</strain>
    </source>
</reference>